<gene>
    <name evidence="2" type="ORF">GCM10017566_46890</name>
</gene>
<evidence type="ECO:0000256" key="1">
    <source>
        <dbReference type="SAM" id="MobiDB-lite"/>
    </source>
</evidence>
<reference evidence="2" key="2">
    <citation type="submission" date="2020-09" db="EMBL/GenBank/DDBJ databases">
        <authorList>
            <person name="Sun Q."/>
            <person name="Zhou Y."/>
        </authorList>
    </citation>
    <scope>NUCLEOTIDE SEQUENCE</scope>
    <source>
        <strain evidence="2">CGMCC 4.7679</strain>
    </source>
</reference>
<evidence type="ECO:0000313" key="3">
    <source>
        <dbReference type="Proteomes" id="UP000658656"/>
    </source>
</evidence>
<name>A0A8H9MBW1_9PSEU</name>
<feature type="compositionally biased region" description="Polar residues" evidence="1">
    <location>
        <begin position="33"/>
        <end position="44"/>
    </location>
</feature>
<protein>
    <submittedName>
        <fullName evidence="2">Uncharacterized protein</fullName>
    </submittedName>
</protein>
<feature type="region of interest" description="Disordered" evidence="1">
    <location>
        <begin position="17"/>
        <end position="61"/>
    </location>
</feature>
<evidence type="ECO:0000313" key="2">
    <source>
        <dbReference type="EMBL" id="GHF67784.1"/>
    </source>
</evidence>
<dbReference type="AlphaFoldDB" id="A0A8H9MBW1"/>
<proteinExistence type="predicted"/>
<keyword evidence="3" id="KW-1185">Reference proteome</keyword>
<dbReference type="EMBL" id="BNAV01000007">
    <property type="protein sequence ID" value="GHF67784.1"/>
    <property type="molecule type" value="Genomic_DNA"/>
</dbReference>
<feature type="compositionally biased region" description="Polar residues" evidence="1">
    <location>
        <begin position="17"/>
        <end position="26"/>
    </location>
</feature>
<dbReference type="Proteomes" id="UP000658656">
    <property type="component" value="Unassembled WGS sequence"/>
</dbReference>
<sequence length="61" mass="6644">MRLVDATGYRAAIRWTDSSTATTTAEPSVADGRNQSSSTTTEPMTTDPKRRWSDTEAVPNP</sequence>
<organism evidence="2 3">
    <name type="scientific">Amycolatopsis bartoniae</name>
    <dbReference type="NCBI Taxonomy" id="941986"/>
    <lineage>
        <taxon>Bacteria</taxon>
        <taxon>Bacillati</taxon>
        <taxon>Actinomycetota</taxon>
        <taxon>Actinomycetes</taxon>
        <taxon>Pseudonocardiales</taxon>
        <taxon>Pseudonocardiaceae</taxon>
        <taxon>Amycolatopsis</taxon>
    </lineage>
</organism>
<reference evidence="2" key="1">
    <citation type="journal article" date="2014" name="Int. J. Syst. Evol. Microbiol.">
        <title>Complete genome sequence of Corynebacterium casei LMG S-19264T (=DSM 44701T), isolated from a smear-ripened cheese.</title>
        <authorList>
            <consortium name="US DOE Joint Genome Institute (JGI-PGF)"/>
            <person name="Walter F."/>
            <person name="Albersmeier A."/>
            <person name="Kalinowski J."/>
            <person name="Ruckert C."/>
        </authorList>
    </citation>
    <scope>NUCLEOTIDE SEQUENCE</scope>
    <source>
        <strain evidence="2">CGMCC 4.7679</strain>
    </source>
</reference>
<accession>A0A8H9MBW1</accession>
<comment type="caution">
    <text evidence="2">The sequence shown here is derived from an EMBL/GenBank/DDBJ whole genome shotgun (WGS) entry which is preliminary data.</text>
</comment>